<feature type="compositionally biased region" description="Basic and acidic residues" evidence="1">
    <location>
        <begin position="76"/>
        <end position="102"/>
    </location>
</feature>
<dbReference type="EMBL" id="JAKZGP010000001">
    <property type="protein sequence ID" value="MCH7407825.1"/>
    <property type="molecule type" value="Genomic_DNA"/>
</dbReference>
<proteinExistence type="predicted"/>
<evidence type="ECO:0000313" key="3">
    <source>
        <dbReference type="EMBL" id="MCH7407825.1"/>
    </source>
</evidence>
<accession>A0ABS9UUH8</accession>
<feature type="chain" id="PRO_5046034065" evidence="2">
    <location>
        <begin position="21"/>
        <end position="160"/>
    </location>
</feature>
<evidence type="ECO:0000256" key="2">
    <source>
        <dbReference type="SAM" id="SignalP"/>
    </source>
</evidence>
<dbReference type="RefSeq" id="WP_241345767.1">
    <property type="nucleotide sequence ID" value="NZ_JAKZGP010000001.1"/>
</dbReference>
<feature type="signal peptide" evidence="2">
    <location>
        <begin position="1"/>
        <end position="20"/>
    </location>
</feature>
<feature type="compositionally biased region" description="Basic and acidic residues" evidence="1">
    <location>
        <begin position="115"/>
        <end position="153"/>
    </location>
</feature>
<dbReference type="Gene3D" id="1.20.120.1490">
    <property type="match status" value="1"/>
</dbReference>
<comment type="caution">
    <text evidence="3">The sequence shown here is derived from an EMBL/GenBank/DDBJ whole genome shotgun (WGS) entry which is preliminary data.</text>
</comment>
<name>A0ABS9UUH8_9BACT</name>
<reference evidence="3" key="1">
    <citation type="submission" date="2022-03" db="EMBL/GenBank/DDBJ databases">
        <title>De novo assembled genomes of Belliella spp. (Cyclobacteriaceae) strains.</title>
        <authorList>
            <person name="Szabo A."/>
            <person name="Korponai K."/>
            <person name="Felfoldi T."/>
        </authorList>
    </citation>
    <scope>NUCLEOTIDE SEQUENCE</scope>
    <source>
        <strain evidence="3">DSM 111904</strain>
    </source>
</reference>
<gene>
    <name evidence="3" type="ORF">MM239_00330</name>
</gene>
<feature type="compositionally biased region" description="Polar residues" evidence="1">
    <location>
        <begin position="103"/>
        <end position="113"/>
    </location>
</feature>
<feature type="compositionally biased region" description="Basic and acidic residues" evidence="1">
    <location>
        <begin position="31"/>
        <end position="43"/>
    </location>
</feature>
<feature type="region of interest" description="Disordered" evidence="1">
    <location>
        <begin position="76"/>
        <end position="160"/>
    </location>
</feature>
<sequence>MKKLLIIVAIFSLGVLSAQAQRVSPRNGMSPDKRAEMASPEKRAEMATNRLADKLELDENQKEQIYAIHLENANKRQAEMEARKEEMKAKREEMKTKHEAQQEKITSVLTPEQLTKYEELQDENKKRMNAVRDARTNPDREKFRKGQRGERGTRGPRTQR</sequence>
<evidence type="ECO:0000256" key="1">
    <source>
        <dbReference type="SAM" id="MobiDB-lite"/>
    </source>
</evidence>
<dbReference type="Proteomes" id="UP001165489">
    <property type="component" value="Unassembled WGS sequence"/>
</dbReference>
<feature type="region of interest" description="Disordered" evidence="1">
    <location>
        <begin position="24"/>
        <end position="43"/>
    </location>
</feature>
<evidence type="ECO:0000313" key="4">
    <source>
        <dbReference type="Proteomes" id="UP001165489"/>
    </source>
</evidence>
<keyword evidence="4" id="KW-1185">Reference proteome</keyword>
<keyword evidence="2" id="KW-0732">Signal</keyword>
<organism evidence="3 4">
    <name type="scientific">Belliella filtrata</name>
    <dbReference type="NCBI Taxonomy" id="2923435"/>
    <lineage>
        <taxon>Bacteria</taxon>
        <taxon>Pseudomonadati</taxon>
        <taxon>Bacteroidota</taxon>
        <taxon>Cytophagia</taxon>
        <taxon>Cytophagales</taxon>
        <taxon>Cyclobacteriaceae</taxon>
        <taxon>Belliella</taxon>
    </lineage>
</organism>
<protein>
    <submittedName>
        <fullName evidence="3">DUF4890 domain-containing protein</fullName>
    </submittedName>
</protein>